<evidence type="ECO:0000256" key="9">
    <source>
        <dbReference type="SAM" id="MobiDB-lite"/>
    </source>
</evidence>
<evidence type="ECO:0000256" key="3">
    <source>
        <dbReference type="ARBA" id="ARBA00022475"/>
    </source>
</evidence>
<comment type="caution">
    <text evidence="11">The sequence shown here is derived from an EMBL/GenBank/DDBJ whole genome shotgun (WGS) entry which is preliminary data.</text>
</comment>
<dbReference type="PANTHER" id="PTHR11795">
    <property type="entry name" value="BRANCHED-CHAIN AMINO ACID TRANSPORT SYSTEM PERMEASE PROTEIN LIVH"/>
    <property type="match status" value="1"/>
</dbReference>
<feature type="transmembrane region" description="Helical" evidence="10">
    <location>
        <begin position="442"/>
        <end position="468"/>
    </location>
</feature>
<feature type="transmembrane region" description="Helical" evidence="10">
    <location>
        <begin position="278"/>
        <end position="300"/>
    </location>
</feature>
<evidence type="ECO:0000256" key="1">
    <source>
        <dbReference type="ARBA" id="ARBA00004651"/>
    </source>
</evidence>
<evidence type="ECO:0000256" key="5">
    <source>
        <dbReference type="ARBA" id="ARBA00022970"/>
    </source>
</evidence>
<dbReference type="Pfam" id="PF02653">
    <property type="entry name" value="BPD_transp_2"/>
    <property type="match status" value="1"/>
</dbReference>
<protein>
    <submittedName>
        <fullName evidence="11">Branched-chain amino acid ABC transporter permease</fullName>
    </submittedName>
</protein>
<dbReference type="AlphaFoldDB" id="A0A4V2KU33"/>
<feature type="transmembrane region" description="Helical" evidence="10">
    <location>
        <begin position="312"/>
        <end position="328"/>
    </location>
</feature>
<evidence type="ECO:0000256" key="7">
    <source>
        <dbReference type="ARBA" id="ARBA00023136"/>
    </source>
</evidence>
<evidence type="ECO:0000256" key="8">
    <source>
        <dbReference type="ARBA" id="ARBA00037998"/>
    </source>
</evidence>
<name>A0A4V2KU33_9HYPH</name>
<evidence type="ECO:0000256" key="10">
    <source>
        <dbReference type="SAM" id="Phobius"/>
    </source>
</evidence>
<keyword evidence="7 10" id="KW-0472">Membrane</keyword>
<feature type="transmembrane region" description="Helical" evidence="10">
    <location>
        <begin position="246"/>
        <end position="266"/>
    </location>
</feature>
<sequence length="517" mass="53770">MDRWRAGDDREPGRLQAGRRRWRADLFRAAGRRTAEGRGVTRRAPSLARASTRPAPTGWGRLPASLACLAVLAFGLSILAACAVIDPLNRETCISLVPALEGPDARVTVLAVAETPERRDNLRVRYRVEVPGSPGRVTDLVCAFGDETGSGDRRALLGVRTADGDLGPSRLYFLKRFWLGDPAALADSATRIVVDPAADPHGLTTLPADAALWLQRGVDALAPCALYALLGLACSLIWGLVGRVNFAFGDIATLGAYGALIGALAVEAAGFGEGGAMVAGGLVVAVAVTAAWGAVLGRVVFEPLAFRTTRPLLVATVGLSIVLQEFIARSQGARDRFLPPILNRPLMVADGPFPVMVTPMRLLIAALATVAVVAVLGVWPRTRFGRAWRAVADDRAMARLLGIDPARVLVVTFALSAALAALAGAVLTLAFGGTSFAMGTLLGLKAVVAAVVGGIGSLPGGALGGLLLGLGETLWSAVFGEEWRDVAVLAALAAVLMFRPAGLLGTAAALEEPDLDR</sequence>
<accession>A0A4V2KU33</accession>
<dbReference type="GO" id="GO:0005886">
    <property type="term" value="C:plasma membrane"/>
    <property type="evidence" value="ECO:0007669"/>
    <property type="project" value="UniProtKB-SubCell"/>
</dbReference>
<keyword evidence="5" id="KW-0029">Amino-acid transport</keyword>
<dbReference type="GO" id="GO:0022857">
    <property type="term" value="F:transmembrane transporter activity"/>
    <property type="evidence" value="ECO:0007669"/>
    <property type="project" value="InterPro"/>
</dbReference>
<keyword evidence="6 10" id="KW-1133">Transmembrane helix</keyword>
<keyword evidence="2" id="KW-0813">Transport</keyword>
<feature type="transmembrane region" description="Helical" evidence="10">
    <location>
        <begin position="362"/>
        <end position="379"/>
    </location>
</feature>
<dbReference type="Proteomes" id="UP000292781">
    <property type="component" value="Unassembled WGS sequence"/>
</dbReference>
<evidence type="ECO:0000256" key="4">
    <source>
        <dbReference type="ARBA" id="ARBA00022692"/>
    </source>
</evidence>
<dbReference type="EMBL" id="SJFN01000006">
    <property type="protein sequence ID" value="TBW39731.1"/>
    <property type="molecule type" value="Genomic_DNA"/>
</dbReference>
<feature type="transmembrane region" description="Helical" evidence="10">
    <location>
        <begin position="220"/>
        <end position="240"/>
    </location>
</feature>
<gene>
    <name evidence="11" type="ORF">EYW49_05585</name>
</gene>
<evidence type="ECO:0000256" key="2">
    <source>
        <dbReference type="ARBA" id="ARBA00022448"/>
    </source>
</evidence>
<feature type="transmembrane region" description="Helical" evidence="10">
    <location>
        <begin position="488"/>
        <end position="510"/>
    </location>
</feature>
<dbReference type="GO" id="GO:0006865">
    <property type="term" value="P:amino acid transport"/>
    <property type="evidence" value="ECO:0007669"/>
    <property type="project" value="UniProtKB-KW"/>
</dbReference>
<feature type="transmembrane region" description="Helical" evidence="10">
    <location>
        <begin position="64"/>
        <end position="85"/>
    </location>
</feature>
<keyword evidence="12" id="KW-1185">Reference proteome</keyword>
<proteinExistence type="inferred from homology"/>
<keyword evidence="4 10" id="KW-0812">Transmembrane</keyword>
<dbReference type="PANTHER" id="PTHR11795:SF445">
    <property type="entry name" value="AMINO ACID ABC TRANSPORTER PERMEASE PROTEIN"/>
    <property type="match status" value="1"/>
</dbReference>
<evidence type="ECO:0000256" key="6">
    <source>
        <dbReference type="ARBA" id="ARBA00022989"/>
    </source>
</evidence>
<dbReference type="OrthoDB" id="9811695at2"/>
<feature type="region of interest" description="Disordered" evidence="9">
    <location>
        <begin position="34"/>
        <end position="54"/>
    </location>
</feature>
<evidence type="ECO:0000313" key="12">
    <source>
        <dbReference type="Proteomes" id="UP000292781"/>
    </source>
</evidence>
<comment type="similarity">
    <text evidence="8">Belongs to the binding-protein-dependent transport system permease family. LivHM subfamily.</text>
</comment>
<feature type="transmembrane region" description="Helical" evidence="10">
    <location>
        <begin position="408"/>
        <end position="430"/>
    </location>
</feature>
<dbReference type="InterPro" id="IPR052157">
    <property type="entry name" value="BCAA_transport_permease"/>
</dbReference>
<dbReference type="InterPro" id="IPR001851">
    <property type="entry name" value="ABC_transp_permease"/>
</dbReference>
<organism evidence="11 12">
    <name type="scientific">Siculibacillus lacustris</name>
    <dbReference type="NCBI Taxonomy" id="1549641"/>
    <lineage>
        <taxon>Bacteria</taxon>
        <taxon>Pseudomonadati</taxon>
        <taxon>Pseudomonadota</taxon>
        <taxon>Alphaproteobacteria</taxon>
        <taxon>Hyphomicrobiales</taxon>
        <taxon>Ancalomicrobiaceae</taxon>
        <taxon>Siculibacillus</taxon>
    </lineage>
</organism>
<keyword evidence="3" id="KW-1003">Cell membrane</keyword>
<dbReference type="CDD" id="cd06582">
    <property type="entry name" value="TM_PBP1_LivH_like"/>
    <property type="match status" value="1"/>
</dbReference>
<reference evidence="11 12" key="1">
    <citation type="submission" date="2019-02" db="EMBL/GenBank/DDBJ databases">
        <title>Siculibacillus lacustris gen. nov., sp. nov., a new rosette-forming bacterium isolated from a freshwater crater lake (Lake St. Ana, Romania).</title>
        <authorList>
            <person name="Felfoldi T."/>
            <person name="Marton Z."/>
            <person name="Szabo A."/>
            <person name="Mentes A."/>
            <person name="Boka K."/>
            <person name="Marialigeti K."/>
            <person name="Mathe I."/>
            <person name="Koncz M."/>
            <person name="Schumann P."/>
            <person name="Toth E."/>
        </authorList>
    </citation>
    <scope>NUCLEOTIDE SEQUENCE [LARGE SCALE GENOMIC DNA]</scope>
    <source>
        <strain evidence="11 12">SA-279</strain>
    </source>
</reference>
<evidence type="ECO:0000313" key="11">
    <source>
        <dbReference type="EMBL" id="TBW39731.1"/>
    </source>
</evidence>
<comment type="subcellular location">
    <subcellularLocation>
        <location evidence="1">Cell membrane</location>
        <topology evidence="1">Multi-pass membrane protein</topology>
    </subcellularLocation>
</comment>